<evidence type="ECO:0000256" key="1">
    <source>
        <dbReference type="SAM" id="MobiDB-lite"/>
    </source>
</evidence>
<gene>
    <name evidence="2" type="ordered locus">SGRA_3040</name>
</gene>
<protein>
    <submittedName>
        <fullName evidence="2">Uncharacterized protein</fullName>
    </submittedName>
</protein>
<dbReference type="KEGG" id="sgn:SGRA_3040"/>
<sequence length="137" mass="14773">MAIGHLGPIYIRKGFGAAPAKGRVGLCRSSQVCSALRGLRPLGLALRAPAIHPSACGPLALSAAEEGLRSGPWPQAKWPSDVQQWPSGQTEQAKPVKGRAKSELRNVAPAEGRRPQNSSELRNDNKAFRLQFDDQRE</sequence>
<dbReference type="Proteomes" id="UP000007519">
    <property type="component" value="Chromosome"/>
</dbReference>
<keyword evidence="3" id="KW-1185">Reference proteome</keyword>
<evidence type="ECO:0000313" key="2">
    <source>
        <dbReference type="EMBL" id="AFC25768.1"/>
    </source>
</evidence>
<dbReference type="AlphaFoldDB" id="H6KZJ2"/>
<dbReference type="EMBL" id="CP002831">
    <property type="protein sequence ID" value="AFC25768.1"/>
    <property type="molecule type" value="Genomic_DNA"/>
</dbReference>
<accession>H6KZJ2</accession>
<feature type="region of interest" description="Disordered" evidence="1">
    <location>
        <begin position="68"/>
        <end position="137"/>
    </location>
</feature>
<dbReference type="HOGENOM" id="CLU_1863766_0_0_10"/>
<reference evidence="2 3" key="1">
    <citation type="journal article" date="2012" name="Stand. Genomic Sci.">
        <title>Complete genome sequencing and analysis of Saprospira grandis str. Lewin, a predatory marine bacterium.</title>
        <authorList>
            <person name="Saw J.H."/>
            <person name="Yuryev A."/>
            <person name="Kanbe M."/>
            <person name="Hou S."/>
            <person name="Young A.G."/>
            <person name="Aizawa S."/>
            <person name="Alam M."/>
        </authorList>
    </citation>
    <scope>NUCLEOTIDE SEQUENCE [LARGE SCALE GENOMIC DNA]</scope>
    <source>
        <strain evidence="2 3">Lewin</strain>
    </source>
</reference>
<feature type="compositionally biased region" description="Polar residues" evidence="1">
    <location>
        <begin position="81"/>
        <end position="92"/>
    </location>
</feature>
<proteinExistence type="predicted"/>
<name>H6KZJ2_SAPGL</name>
<evidence type="ECO:0000313" key="3">
    <source>
        <dbReference type="Proteomes" id="UP000007519"/>
    </source>
</evidence>
<organism evidence="2 3">
    <name type="scientific">Saprospira grandis (strain Lewin)</name>
    <dbReference type="NCBI Taxonomy" id="984262"/>
    <lineage>
        <taxon>Bacteria</taxon>
        <taxon>Pseudomonadati</taxon>
        <taxon>Bacteroidota</taxon>
        <taxon>Saprospiria</taxon>
        <taxon>Saprospirales</taxon>
        <taxon>Saprospiraceae</taxon>
        <taxon>Saprospira</taxon>
    </lineage>
</organism>
<feature type="compositionally biased region" description="Basic and acidic residues" evidence="1">
    <location>
        <begin position="121"/>
        <end position="137"/>
    </location>
</feature>